<dbReference type="PROSITE" id="PS51462">
    <property type="entry name" value="NUDIX"/>
    <property type="match status" value="1"/>
</dbReference>
<keyword evidence="3" id="KW-1185">Reference proteome</keyword>
<sequence>MKHPPSVNRFYEFLHAWDPEPNSGPPSTHGLIPAEFTGLSRTSITALQRLLKHRPQPDKFPLKRRAAVMIGLFTSRHGHLNVLLTKRSSTMRSYAGQTALPGGKMETSDPDLEYTSRREAWEECGVTRDPKKVIKLTVLEPFLSRGNLIVTPVVFFIADQTLMPRLNAREVDVLFSHPLEGFLVNQNPSEHLNPESIKLPAIAINPISTALSGHPTSGPYLCWFEHSWFPQRIPYRFFEFQSKSSPILGFTADVLIEAAQIAYGREPSFERRCPGQWGMDQIIELALKEADEFQTDDQATNVQKHDLLEGWEELRTGMFSRIAFMSQYLKRWPRKLVSRSKL</sequence>
<reference evidence="2" key="1">
    <citation type="submission" date="2013-11" db="EMBL/GenBank/DDBJ databases">
        <title>Genome sequence of the fusiform rust pathogen reveals effectors for host alternation and coevolution with pine.</title>
        <authorList>
            <consortium name="DOE Joint Genome Institute"/>
            <person name="Smith K."/>
            <person name="Pendleton A."/>
            <person name="Kubisiak T."/>
            <person name="Anderson C."/>
            <person name="Salamov A."/>
            <person name="Aerts A."/>
            <person name="Riley R."/>
            <person name="Clum A."/>
            <person name="Lindquist E."/>
            <person name="Ence D."/>
            <person name="Campbell M."/>
            <person name="Kronenberg Z."/>
            <person name="Feau N."/>
            <person name="Dhillon B."/>
            <person name="Hamelin R."/>
            <person name="Burleigh J."/>
            <person name="Smith J."/>
            <person name="Yandell M."/>
            <person name="Nelson C."/>
            <person name="Grigoriev I."/>
            <person name="Davis J."/>
        </authorList>
    </citation>
    <scope>NUCLEOTIDE SEQUENCE</scope>
    <source>
        <strain evidence="2">G11</strain>
    </source>
</reference>
<evidence type="ECO:0000313" key="2">
    <source>
        <dbReference type="EMBL" id="KAG0148374.1"/>
    </source>
</evidence>
<organism evidence="2 3">
    <name type="scientific">Cronartium quercuum f. sp. fusiforme G11</name>
    <dbReference type="NCBI Taxonomy" id="708437"/>
    <lineage>
        <taxon>Eukaryota</taxon>
        <taxon>Fungi</taxon>
        <taxon>Dikarya</taxon>
        <taxon>Basidiomycota</taxon>
        <taxon>Pucciniomycotina</taxon>
        <taxon>Pucciniomycetes</taxon>
        <taxon>Pucciniales</taxon>
        <taxon>Coleosporiaceae</taxon>
        <taxon>Cronartium</taxon>
    </lineage>
</organism>
<comment type="caution">
    <text evidence="2">The sequence shown here is derived from an EMBL/GenBank/DDBJ whole genome shotgun (WGS) entry which is preliminary data.</text>
</comment>
<proteinExistence type="predicted"/>
<gene>
    <name evidence="2" type="ORF">CROQUDRAFT_41474</name>
</gene>
<dbReference type="AlphaFoldDB" id="A0A9P6TE18"/>
<name>A0A9P6TE18_9BASI</name>
<evidence type="ECO:0000313" key="3">
    <source>
        <dbReference type="Proteomes" id="UP000886653"/>
    </source>
</evidence>
<dbReference type="InterPro" id="IPR045121">
    <property type="entry name" value="CoAse"/>
</dbReference>
<dbReference type="GO" id="GO:0010945">
    <property type="term" value="F:coenzyme A diphosphatase activity"/>
    <property type="evidence" value="ECO:0007669"/>
    <property type="project" value="InterPro"/>
</dbReference>
<protein>
    <recommendedName>
        <fullName evidence="1">Nudix hydrolase domain-containing protein</fullName>
    </recommendedName>
</protein>
<dbReference type="PANTHER" id="PTHR12992">
    <property type="entry name" value="NUDIX HYDROLASE"/>
    <property type="match status" value="1"/>
</dbReference>
<dbReference type="GO" id="GO:0015938">
    <property type="term" value="P:coenzyme A catabolic process"/>
    <property type="evidence" value="ECO:0007669"/>
    <property type="project" value="TreeGrafter"/>
</dbReference>
<dbReference type="InterPro" id="IPR000086">
    <property type="entry name" value="NUDIX_hydrolase_dom"/>
</dbReference>
<dbReference type="Pfam" id="PF00293">
    <property type="entry name" value="NUDIX"/>
    <property type="match status" value="1"/>
</dbReference>
<dbReference type="EMBL" id="MU167237">
    <property type="protein sequence ID" value="KAG0148374.1"/>
    <property type="molecule type" value="Genomic_DNA"/>
</dbReference>
<dbReference type="PANTHER" id="PTHR12992:SF45">
    <property type="entry name" value="NUDIX HYDROLASE DOMAIN-CONTAINING PROTEIN"/>
    <property type="match status" value="1"/>
</dbReference>
<dbReference type="OrthoDB" id="10260614at2759"/>
<dbReference type="SUPFAM" id="SSF55811">
    <property type="entry name" value="Nudix"/>
    <property type="match status" value="1"/>
</dbReference>
<dbReference type="InterPro" id="IPR015797">
    <property type="entry name" value="NUDIX_hydrolase-like_dom_sf"/>
</dbReference>
<evidence type="ECO:0000259" key="1">
    <source>
        <dbReference type="PROSITE" id="PS51462"/>
    </source>
</evidence>
<accession>A0A9P6TE18</accession>
<feature type="domain" description="Nudix hydrolase" evidence="1">
    <location>
        <begin position="63"/>
        <end position="198"/>
    </location>
</feature>
<dbReference type="CDD" id="cd03426">
    <property type="entry name" value="NUDIX_CoAse_Nudt7"/>
    <property type="match status" value="1"/>
</dbReference>
<dbReference type="Proteomes" id="UP000886653">
    <property type="component" value="Unassembled WGS sequence"/>
</dbReference>
<dbReference type="Gene3D" id="3.90.79.10">
    <property type="entry name" value="Nucleoside Triphosphate Pyrophosphohydrolase"/>
    <property type="match status" value="1"/>
</dbReference>